<evidence type="ECO:0000313" key="2">
    <source>
        <dbReference type="Proteomes" id="UP001219525"/>
    </source>
</evidence>
<protein>
    <submittedName>
        <fullName evidence="1">Uncharacterized protein</fullName>
    </submittedName>
</protein>
<keyword evidence="2" id="KW-1185">Reference proteome</keyword>
<gene>
    <name evidence="1" type="ORF">GGX14DRAFT_320767</name>
</gene>
<dbReference type="AlphaFoldDB" id="A0AAD6UNR9"/>
<accession>A0AAD6UNR9</accession>
<proteinExistence type="predicted"/>
<feature type="non-terminal residue" evidence="1">
    <location>
        <position position="1"/>
    </location>
</feature>
<sequence length="79" mass="9369">QMKKIHDALILVIQKRYPGASGWTYDQHVGFSVCDDNREEWKEFSKQHPIFKPFANKGWEFFDDVNDILPTRARGMHVF</sequence>
<name>A0AAD6UNR9_9AGAR</name>
<dbReference type="Proteomes" id="UP001219525">
    <property type="component" value="Unassembled WGS sequence"/>
</dbReference>
<evidence type="ECO:0000313" key="1">
    <source>
        <dbReference type="EMBL" id="KAJ7191263.1"/>
    </source>
</evidence>
<organism evidence="1 2">
    <name type="scientific">Mycena pura</name>
    <dbReference type="NCBI Taxonomy" id="153505"/>
    <lineage>
        <taxon>Eukaryota</taxon>
        <taxon>Fungi</taxon>
        <taxon>Dikarya</taxon>
        <taxon>Basidiomycota</taxon>
        <taxon>Agaricomycotina</taxon>
        <taxon>Agaricomycetes</taxon>
        <taxon>Agaricomycetidae</taxon>
        <taxon>Agaricales</taxon>
        <taxon>Marasmiineae</taxon>
        <taxon>Mycenaceae</taxon>
        <taxon>Mycena</taxon>
    </lineage>
</organism>
<dbReference type="EMBL" id="JARJCW010000135">
    <property type="protein sequence ID" value="KAJ7191263.1"/>
    <property type="molecule type" value="Genomic_DNA"/>
</dbReference>
<comment type="caution">
    <text evidence="1">The sequence shown here is derived from an EMBL/GenBank/DDBJ whole genome shotgun (WGS) entry which is preliminary data.</text>
</comment>
<reference evidence="1" key="1">
    <citation type="submission" date="2023-03" db="EMBL/GenBank/DDBJ databases">
        <title>Massive genome expansion in bonnet fungi (Mycena s.s.) driven by repeated elements and novel gene families across ecological guilds.</title>
        <authorList>
            <consortium name="Lawrence Berkeley National Laboratory"/>
            <person name="Harder C.B."/>
            <person name="Miyauchi S."/>
            <person name="Viragh M."/>
            <person name="Kuo A."/>
            <person name="Thoen E."/>
            <person name="Andreopoulos B."/>
            <person name="Lu D."/>
            <person name="Skrede I."/>
            <person name="Drula E."/>
            <person name="Henrissat B."/>
            <person name="Morin E."/>
            <person name="Kohler A."/>
            <person name="Barry K."/>
            <person name="LaButti K."/>
            <person name="Morin E."/>
            <person name="Salamov A."/>
            <person name="Lipzen A."/>
            <person name="Mereny Z."/>
            <person name="Hegedus B."/>
            <person name="Baldrian P."/>
            <person name="Stursova M."/>
            <person name="Weitz H."/>
            <person name="Taylor A."/>
            <person name="Grigoriev I.V."/>
            <person name="Nagy L.G."/>
            <person name="Martin F."/>
            <person name="Kauserud H."/>
        </authorList>
    </citation>
    <scope>NUCLEOTIDE SEQUENCE</scope>
    <source>
        <strain evidence="1">9144</strain>
    </source>
</reference>
<feature type="non-terminal residue" evidence="1">
    <location>
        <position position="79"/>
    </location>
</feature>